<keyword evidence="3" id="KW-0813">Transport</keyword>
<dbReference type="PANTHER" id="PTHR30026:SF20">
    <property type="entry name" value="OUTER MEMBRANE PROTEIN TOLC"/>
    <property type="match status" value="1"/>
</dbReference>
<dbReference type="InterPro" id="IPR051906">
    <property type="entry name" value="TolC-like"/>
</dbReference>
<dbReference type="Gene3D" id="1.20.1600.10">
    <property type="entry name" value="Outer membrane efflux proteins (OEP)"/>
    <property type="match status" value="1"/>
</dbReference>
<accession>A0A0F6YMI6</accession>
<evidence type="ECO:0000256" key="7">
    <source>
        <dbReference type="ARBA" id="ARBA00023237"/>
    </source>
</evidence>
<evidence type="ECO:0000313" key="8">
    <source>
        <dbReference type="EMBL" id="AKF09316.1"/>
    </source>
</evidence>
<protein>
    <submittedName>
        <fullName evidence="8">Outer membrane efflux protein</fullName>
    </submittedName>
</protein>
<reference evidence="8 9" key="1">
    <citation type="submission" date="2015-03" db="EMBL/GenBank/DDBJ databases">
        <title>Genome assembly of Sandaracinus amylolyticus DSM 53668.</title>
        <authorList>
            <person name="Sharma G."/>
            <person name="Subramanian S."/>
        </authorList>
    </citation>
    <scope>NUCLEOTIDE SEQUENCE [LARGE SCALE GENOMIC DNA]</scope>
    <source>
        <strain evidence="8 9">DSM 53668</strain>
    </source>
</reference>
<dbReference type="KEGG" id="samy:DB32_006465"/>
<evidence type="ECO:0000256" key="3">
    <source>
        <dbReference type="ARBA" id="ARBA00022448"/>
    </source>
</evidence>
<sequence length="465" mass="49993">MLATTTTAHAQDDDALAAELAVPGGLRAQDVVRAVVESSFDRRARLAEIEAARADVDRATLALVPRVGLSASYMRLSEIEAPTLGFVAAPVDQTQGGVIEPGSPLVSVPISFPVLLDQTQVRAQLVVPVSDYFLRVLPGRDAAEHVVHAGEATLEATEARLALEAEQLYWGWARARLSLVVARTGLSSAEAHRDDAQRVFDAGLATGADVSRAEAQVAAMRELVDTTEHLRDALADRLRTVMHVSTIPDAIGDTLPDAPALHASRRSVHEPGDTAIDDAVAGALERRAELRAIGAQVEALEAQRIVQDAALVPRLDVIGEVLLANPNPRFVPAQERFETTWAVGAQVSWQLADALSADPSRRALESRIAAARASRESIEEGVRAEIVDADRQRRDAVSAMTSRHAQVDAAERALRQASEVFRAGRGTGLPVIDAQTLLVRARLELLNARIDLAVADARWRRAIEE</sequence>
<gene>
    <name evidence="8" type="ORF">DB32_006465</name>
</gene>
<dbReference type="GO" id="GO:0009279">
    <property type="term" value="C:cell outer membrane"/>
    <property type="evidence" value="ECO:0007669"/>
    <property type="project" value="UniProtKB-SubCell"/>
</dbReference>
<proteinExistence type="inferred from homology"/>
<evidence type="ECO:0000256" key="6">
    <source>
        <dbReference type="ARBA" id="ARBA00023136"/>
    </source>
</evidence>
<dbReference type="SUPFAM" id="SSF56954">
    <property type="entry name" value="Outer membrane efflux proteins (OEP)"/>
    <property type="match status" value="1"/>
</dbReference>
<evidence type="ECO:0000313" key="9">
    <source>
        <dbReference type="Proteomes" id="UP000034883"/>
    </source>
</evidence>
<comment type="similarity">
    <text evidence="2">Belongs to the outer membrane factor (OMF) (TC 1.B.17) family.</text>
</comment>
<keyword evidence="9" id="KW-1185">Reference proteome</keyword>
<keyword evidence="5" id="KW-0812">Transmembrane</keyword>
<dbReference type="GO" id="GO:0015288">
    <property type="term" value="F:porin activity"/>
    <property type="evidence" value="ECO:0007669"/>
    <property type="project" value="TreeGrafter"/>
</dbReference>
<evidence type="ECO:0000256" key="4">
    <source>
        <dbReference type="ARBA" id="ARBA00022452"/>
    </source>
</evidence>
<keyword evidence="4" id="KW-1134">Transmembrane beta strand</keyword>
<evidence type="ECO:0000256" key="2">
    <source>
        <dbReference type="ARBA" id="ARBA00007613"/>
    </source>
</evidence>
<keyword evidence="6" id="KW-0472">Membrane</keyword>
<dbReference type="Pfam" id="PF02321">
    <property type="entry name" value="OEP"/>
    <property type="match status" value="2"/>
</dbReference>
<dbReference type="InterPro" id="IPR003423">
    <property type="entry name" value="OMP_efflux"/>
</dbReference>
<keyword evidence="7" id="KW-0998">Cell outer membrane</keyword>
<evidence type="ECO:0000256" key="1">
    <source>
        <dbReference type="ARBA" id="ARBA00004442"/>
    </source>
</evidence>
<dbReference type="AlphaFoldDB" id="A0A0F6YMI6"/>
<dbReference type="Proteomes" id="UP000034883">
    <property type="component" value="Chromosome"/>
</dbReference>
<dbReference type="GO" id="GO:0015562">
    <property type="term" value="F:efflux transmembrane transporter activity"/>
    <property type="evidence" value="ECO:0007669"/>
    <property type="project" value="InterPro"/>
</dbReference>
<dbReference type="STRING" id="927083.DB32_006465"/>
<evidence type="ECO:0000256" key="5">
    <source>
        <dbReference type="ARBA" id="ARBA00022692"/>
    </source>
</evidence>
<dbReference type="PANTHER" id="PTHR30026">
    <property type="entry name" value="OUTER MEMBRANE PROTEIN TOLC"/>
    <property type="match status" value="1"/>
</dbReference>
<dbReference type="GO" id="GO:1990281">
    <property type="term" value="C:efflux pump complex"/>
    <property type="evidence" value="ECO:0007669"/>
    <property type="project" value="TreeGrafter"/>
</dbReference>
<comment type="subcellular location">
    <subcellularLocation>
        <location evidence="1">Cell outer membrane</location>
    </subcellularLocation>
</comment>
<name>A0A0F6YMI6_9BACT</name>
<dbReference type="EMBL" id="CP011125">
    <property type="protein sequence ID" value="AKF09316.1"/>
    <property type="molecule type" value="Genomic_DNA"/>
</dbReference>
<organism evidence="8 9">
    <name type="scientific">Sandaracinus amylolyticus</name>
    <dbReference type="NCBI Taxonomy" id="927083"/>
    <lineage>
        <taxon>Bacteria</taxon>
        <taxon>Pseudomonadati</taxon>
        <taxon>Myxococcota</taxon>
        <taxon>Polyangia</taxon>
        <taxon>Polyangiales</taxon>
        <taxon>Sandaracinaceae</taxon>
        <taxon>Sandaracinus</taxon>
    </lineage>
</organism>